<name>A0A7S0CFV0_9STRA</name>
<dbReference type="AlphaFoldDB" id="A0A7S0CFV0"/>
<accession>A0A7S0CFV0</accession>
<dbReference type="EMBL" id="HBEL01036258">
    <property type="protein sequence ID" value="CAD8420828.1"/>
    <property type="molecule type" value="Transcribed_RNA"/>
</dbReference>
<evidence type="ECO:0000313" key="2">
    <source>
        <dbReference type="EMBL" id="CAD8420828.1"/>
    </source>
</evidence>
<proteinExistence type="predicted"/>
<sequence length="106" mass="12284">MEANDNLKNTIDDLTQRLTDLEKSKKVEATQVEVQKVQTEMLLKLRAIRESMLNENASQGVLSSSMVEMEKLRDENAKLKQKVTKHEYRITHLVRNLLKQSTNESK</sequence>
<protein>
    <submittedName>
        <fullName evidence="2">Uncharacterized protein</fullName>
    </submittedName>
</protein>
<reference evidence="2" key="1">
    <citation type="submission" date="2021-01" db="EMBL/GenBank/DDBJ databases">
        <authorList>
            <person name="Corre E."/>
            <person name="Pelletier E."/>
            <person name="Niang G."/>
            <person name="Scheremetjew M."/>
            <person name="Finn R."/>
            <person name="Kale V."/>
            <person name="Holt S."/>
            <person name="Cochrane G."/>
            <person name="Meng A."/>
            <person name="Brown T."/>
            <person name="Cohen L."/>
        </authorList>
    </citation>
    <scope>NUCLEOTIDE SEQUENCE</scope>
    <source>
        <strain evidence="2">CCAP1064/1</strain>
    </source>
</reference>
<organism evidence="2">
    <name type="scientific">Proboscia inermis</name>
    <dbReference type="NCBI Taxonomy" id="420281"/>
    <lineage>
        <taxon>Eukaryota</taxon>
        <taxon>Sar</taxon>
        <taxon>Stramenopiles</taxon>
        <taxon>Ochrophyta</taxon>
        <taxon>Bacillariophyta</taxon>
        <taxon>Coscinodiscophyceae</taxon>
        <taxon>Rhizosoleniophycidae</taxon>
        <taxon>Rhizosoleniales</taxon>
        <taxon>Rhizosoleniaceae</taxon>
        <taxon>Proboscia</taxon>
    </lineage>
</organism>
<keyword evidence="1" id="KW-0175">Coiled coil</keyword>
<gene>
    <name evidence="2" type="ORF">PINE0816_LOCUS16979</name>
</gene>
<evidence type="ECO:0000256" key="1">
    <source>
        <dbReference type="SAM" id="Coils"/>
    </source>
</evidence>
<feature type="coiled-coil region" evidence="1">
    <location>
        <begin position="62"/>
        <end position="89"/>
    </location>
</feature>
<feature type="coiled-coil region" evidence="1">
    <location>
        <begin position="4"/>
        <end position="31"/>
    </location>
</feature>